<keyword evidence="5" id="KW-0804">Transcription</keyword>
<reference evidence="10" key="1">
    <citation type="journal article" date="2014" name="Int. J. Syst. Evol. Microbiol.">
        <title>Complete genome sequence of Corynebacterium casei LMG S-19264T (=DSM 44701T), isolated from a smear-ripened cheese.</title>
        <authorList>
            <consortium name="US DOE Joint Genome Institute (JGI-PGF)"/>
            <person name="Walter F."/>
            <person name="Albersmeier A."/>
            <person name="Kalinowski J."/>
            <person name="Ruckert C."/>
        </authorList>
    </citation>
    <scope>NUCLEOTIDE SEQUENCE</scope>
    <source>
        <strain evidence="10">CGMCC 1.15254</strain>
    </source>
</reference>
<dbReference type="GO" id="GO:0005829">
    <property type="term" value="C:cytosol"/>
    <property type="evidence" value="ECO:0007669"/>
    <property type="project" value="TreeGrafter"/>
</dbReference>
<evidence type="ECO:0000313" key="10">
    <source>
        <dbReference type="EMBL" id="GGF69066.1"/>
    </source>
</evidence>
<dbReference type="Proteomes" id="UP000632498">
    <property type="component" value="Unassembled WGS sequence"/>
</dbReference>
<dbReference type="CDD" id="cd19934">
    <property type="entry name" value="REC_OmpR_EcPhoP-like"/>
    <property type="match status" value="1"/>
</dbReference>
<dbReference type="EMBL" id="BMHV01000017">
    <property type="protein sequence ID" value="GGF69066.1"/>
    <property type="molecule type" value="Genomic_DNA"/>
</dbReference>
<protein>
    <submittedName>
        <fullName evidence="10">DNA-binding response regulator</fullName>
    </submittedName>
</protein>
<dbReference type="PROSITE" id="PS51755">
    <property type="entry name" value="OMPR_PHOB"/>
    <property type="match status" value="1"/>
</dbReference>
<reference evidence="10" key="2">
    <citation type="submission" date="2020-09" db="EMBL/GenBank/DDBJ databases">
        <authorList>
            <person name="Sun Q."/>
            <person name="Zhou Y."/>
        </authorList>
    </citation>
    <scope>NUCLEOTIDE SEQUENCE</scope>
    <source>
        <strain evidence="10">CGMCC 1.15254</strain>
    </source>
</reference>
<evidence type="ECO:0000256" key="6">
    <source>
        <dbReference type="PROSITE-ProRule" id="PRU00169"/>
    </source>
</evidence>
<keyword evidence="4 7" id="KW-0238">DNA-binding</keyword>
<dbReference type="InterPro" id="IPR001867">
    <property type="entry name" value="OmpR/PhoB-type_DNA-bd"/>
</dbReference>
<dbReference type="GO" id="GO:0006355">
    <property type="term" value="P:regulation of DNA-templated transcription"/>
    <property type="evidence" value="ECO:0007669"/>
    <property type="project" value="InterPro"/>
</dbReference>
<dbReference type="CDD" id="cd00383">
    <property type="entry name" value="trans_reg_C"/>
    <property type="match status" value="1"/>
</dbReference>
<feature type="DNA-binding region" description="OmpR/PhoB-type" evidence="7">
    <location>
        <begin position="124"/>
        <end position="218"/>
    </location>
</feature>
<feature type="modified residue" description="4-aspartylphosphate" evidence="6">
    <location>
        <position position="51"/>
    </location>
</feature>
<dbReference type="Gene3D" id="1.10.10.10">
    <property type="entry name" value="Winged helix-like DNA-binding domain superfamily/Winged helix DNA-binding domain"/>
    <property type="match status" value="1"/>
</dbReference>
<name>A0A917FDK6_9PROT</name>
<dbReference type="InterPro" id="IPR036388">
    <property type="entry name" value="WH-like_DNA-bd_sf"/>
</dbReference>
<evidence type="ECO:0000256" key="1">
    <source>
        <dbReference type="ARBA" id="ARBA00022553"/>
    </source>
</evidence>
<evidence type="ECO:0000259" key="8">
    <source>
        <dbReference type="PROSITE" id="PS50110"/>
    </source>
</evidence>
<dbReference type="AlphaFoldDB" id="A0A917FDK6"/>
<feature type="domain" description="Response regulatory" evidence="8">
    <location>
        <begin position="2"/>
        <end position="116"/>
    </location>
</feature>
<dbReference type="Gene3D" id="6.10.250.690">
    <property type="match status" value="1"/>
</dbReference>
<dbReference type="SMART" id="SM00448">
    <property type="entry name" value="REC"/>
    <property type="match status" value="1"/>
</dbReference>
<dbReference type="Pfam" id="PF00072">
    <property type="entry name" value="Response_reg"/>
    <property type="match status" value="1"/>
</dbReference>
<dbReference type="GO" id="GO:0000156">
    <property type="term" value="F:phosphorelay response regulator activity"/>
    <property type="evidence" value="ECO:0007669"/>
    <property type="project" value="TreeGrafter"/>
</dbReference>
<comment type="caution">
    <text evidence="10">The sequence shown here is derived from an EMBL/GenBank/DDBJ whole genome shotgun (WGS) entry which is preliminary data.</text>
</comment>
<keyword evidence="3" id="KW-0805">Transcription regulation</keyword>
<dbReference type="Gene3D" id="3.40.50.2300">
    <property type="match status" value="1"/>
</dbReference>
<evidence type="ECO:0000256" key="2">
    <source>
        <dbReference type="ARBA" id="ARBA00023012"/>
    </source>
</evidence>
<dbReference type="InterPro" id="IPR011006">
    <property type="entry name" value="CheY-like_superfamily"/>
</dbReference>
<evidence type="ECO:0000256" key="4">
    <source>
        <dbReference type="ARBA" id="ARBA00023125"/>
    </source>
</evidence>
<evidence type="ECO:0000259" key="9">
    <source>
        <dbReference type="PROSITE" id="PS51755"/>
    </source>
</evidence>
<dbReference type="InterPro" id="IPR039420">
    <property type="entry name" value="WalR-like"/>
</dbReference>
<dbReference type="InterPro" id="IPR016032">
    <property type="entry name" value="Sig_transdc_resp-reg_C-effctor"/>
</dbReference>
<dbReference type="Pfam" id="PF00486">
    <property type="entry name" value="Trans_reg_C"/>
    <property type="match status" value="1"/>
</dbReference>
<sequence>MKVLVVEDDQEIARQVSSALRDAGYAVDNAYDGEEGHFLGDTEAYDMVILDLGLPVMSGLNVLESWRKSGRTIPVLILSARDTWREKVIGLRTGADDYLAKPFEMEEMLARVEALVRRGAGQSNPVLECGEIKLDTTSGKAFLKNETLSLTSMEYRLLSYFMHHPEAVISKTELTEHIYEYDGDRDSNTIEVLINKLRNKLGASCIRTYRGRGYQLTANE</sequence>
<dbReference type="GO" id="GO:0032993">
    <property type="term" value="C:protein-DNA complex"/>
    <property type="evidence" value="ECO:0007669"/>
    <property type="project" value="TreeGrafter"/>
</dbReference>
<accession>A0A917FDK6</accession>
<keyword evidence="1 6" id="KW-0597">Phosphoprotein</keyword>
<dbReference type="GO" id="GO:0000976">
    <property type="term" value="F:transcription cis-regulatory region binding"/>
    <property type="evidence" value="ECO:0007669"/>
    <property type="project" value="TreeGrafter"/>
</dbReference>
<organism evidence="10 11">
    <name type="scientific">Terasakiella brassicae</name>
    <dbReference type="NCBI Taxonomy" id="1634917"/>
    <lineage>
        <taxon>Bacteria</taxon>
        <taxon>Pseudomonadati</taxon>
        <taxon>Pseudomonadota</taxon>
        <taxon>Alphaproteobacteria</taxon>
        <taxon>Rhodospirillales</taxon>
        <taxon>Terasakiellaceae</taxon>
        <taxon>Terasakiella</taxon>
    </lineage>
</organism>
<dbReference type="SUPFAM" id="SSF46894">
    <property type="entry name" value="C-terminal effector domain of the bipartite response regulators"/>
    <property type="match status" value="1"/>
</dbReference>
<dbReference type="InterPro" id="IPR001789">
    <property type="entry name" value="Sig_transdc_resp-reg_receiver"/>
</dbReference>
<evidence type="ECO:0000256" key="5">
    <source>
        <dbReference type="ARBA" id="ARBA00023163"/>
    </source>
</evidence>
<dbReference type="PROSITE" id="PS50110">
    <property type="entry name" value="RESPONSE_REGULATORY"/>
    <property type="match status" value="1"/>
</dbReference>
<dbReference type="FunFam" id="3.40.50.2300:FF:000002">
    <property type="entry name" value="DNA-binding response regulator PhoP"/>
    <property type="match status" value="1"/>
</dbReference>
<evidence type="ECO:0000256" key="7">
    <source>
        <dbReference type="PROSITE-ProRule" id="PRU01091"/>
    </source>
</evidence>
<gene>
    <name evidence="10" type="ORF">GCM10011332_24050</name>
</gene>
<dbReference type="RefSeq" id="WP_188665480.1">
    <property type="nucleotide sequence ID" value="NZ_BMHV01000017.1"/>
</dbReference>
<evidence type="ECO:0000256" key="3">
    <source>
        <dbReference type="ARBA" id="ARBA00023015"/>
    </source>
</evidence>
<keyword evidence="11" id="KW-1185">Reference proteome</keyword>
<dbReference type="SMART" id="SM00862">
    <property type="entry name" value="Trans_reg_C"/>
    <property type="match status" value="1"/>
</dbReference>
<dbReference type="PANTHER" id="PTHR48111">
    <property type="entry name" value="REGULATOR OF RPOS"/>
    <property type="match status" value="1"/>
</dbReference>
<dbReference type="PANTHER" id="PTHR48111:SF37">
    <property type="entry name" value="RESPONSE REGULATOR PROTEIN CARR"/>
    <property type="match status" value="1"/>
</dbReference>
<keyword evidence="2" id="KW-0902">Two-component regulatory system</keyword>
<feature type="domain" description="OmpR/PhoB-type" evidence="9">
    <location>
        <begin position="124"/>
        <end position="218"/>
    </location>
</feature>
<dbReference type="SUPFAM" id="SSF52172">
    <property type="entry name" value="CheY-like"/>
    <property type="match status" value="1"/>
</dbReference>
<proteinExistence type="predicted"/>
<evidence type="ECO:0000313" key="11">
    <source>
        <dbReference type="Proteomes" id="UP000632498"/>
    </source>
</evidence>